<dbReference type="Pfam" id="PF08479">
    <property type="entry name" value="POTRA_2"/>
    <property type="match status" value="1"/>
</dbReference>
<dbReference type="InterPro" id="IPR005565">
    <property type="entry name" value="Hemolysn_activator_HlyB_C"/>
</dbReference>
<dbReference type="GO" id="GO:0098046">
    <property type="term" value="C:type V protein secretion system complex"/>
    <property type="evidence" value="ECO:0007669"/>
    <property type="project" value="TreeGrafter"/>
</dbReference>
<evidence type="ECO:0000256" key="2">
    <source>
        <dbReference type="ARBA" id="ARBA00022692"/>
    </source>
</evidence>
<dbReference type="OrthoDB" id="290122at2"/>
<keyword evidence="4" id="KW-0732">Signal</keyword>
<keyword evidence="2" id="KW-0812">Transmembrane</keyword>
<proteinExistence type="predicted"/>
<evidence type="ECO:0000259" key="7">
    <source>
        <dbReference type="Pfam" id="PF17287"/>
    </source>
</evidence>
<gene>
    <name evidence="8" type="ORF">CKG00_17570</name>
</gene>
<feature type="chain" id="PRO_5019001522" evidence="4">
    <location>
        <begin position="25"/>
        <end position="562"/>
    </location>
</feature>
<dbReference type="AlphaFoldDB" id="A0A433ZPX8"/>
<evidence type="ECO:0000313" key="8">
    <source>
        <dbReference type="EMBL" id="RUT64185.1"/>
    </source>
</evidence>
<reference evidence="8 9" key="1">
    <citation type="submission" date="2017-08" db="EMBL/GenBank/DDBJ databases">
        <title>Draft genome sequence of pheromone producing symbiont Morganella morganii, of the female New Zealand grass grub Costelytra giveni.</title>
        <authorList>
            <person name="Laugraud A."/>
            <person name="Young S.D."/>
            <person name="Hurst M.H."/>
        </authorList>
    </citation>
    <scope>NUCLEOTIDE SEQUENCE [LARGE SCALE GENOMIC DNA]</scope>
    <source>
        <strain evidence="8 9">MMsCG</strain>
    </source>
</reference>
<evidence type="ECO:0000259" key="5">
    <source>
        <dbReference type="Pfam" id="PF03865"/>
    </source>
</evidence>
<dbReference type="InterPro" id="IPR051544">
    <property type="entry name" value="TPS_OM_transporter"/>
</dbReference>
<feature type="domain" description="ShlB POTRA" evidence="7">
    <location>
        <begin position="160"/>
        <end position="210"/>
    </location>
</feature>
<dbReference type="InterPro" id="IPR027282">
    <property type="entry name" value="TPS"/>
</dbReference>
<dbReference type="PIRSF" id="PIRSF029745">
    <property type="entry name" value="FhaC"/>
    <property type="match status" value="1"/>
</dbReference>
<keyword evidence="3" id="KW-0998">Cell outer membrane</keyword>
<dbReference type="InterPro" id="IPR013686">
    <property type="entry name" value="Polypept-transport_assoc_ShlB"/>
</dbReference>
<feature type="domain" description="Polypeptide-transport-associated ShlB-type" evidence="6">
    <location>
        <begin position="85"/>
        <end position="157"/>
    </location>
</feature>
<protein>
    <submittedName>
        <fullName evidence="8">Hemolysin activation protein</fullName>
    </submittedName>
</protein>
<dbReference type="Gene3D" id="2.40.160.50">
    <property type="entry name" value="membrane protein fhac: a member of the omp85/tpsb transporter family"/>
    <property type="match status" value="1"/>
</dbReference>
<dbReference type="Pfam" id="PF03865">
    <property type="entry name" value="ShlB"/>
    <property type="match status" value="1"/>
</dbReference>
<keyword evidence="1" id="KW-0472">Membrane</keyword>
<sequence>MTKLLTLLRCILLSWLFFCPPLYAAPFPSAAENPGADASRRAMQDATQQISDLLEQQTYRQLSKPQTTITPAEPLLRAAENEQCLPVSGVYLAGITLLSQDDLRSLSPLPADCIRSRDINMLVAELMERYLEKGYITARVRFLPVNGYHELGIGVTEGTIEQFDGADRGVNTSLLFPSLIGKPLKITELEQGLDQANRLKSNHVTMDILPGNAPGESVVRLVNQRGTPAGFSLSGDNYGQKSTGHNVIRAAVTADSPAGLSDFVSLSGSATTDNPAARYSRSGMLFYSVPYGALTISTYGSISRYRINQALRYQHVILRGDSAQAALRADYVIFRNRSRIDSLMAQMTYKRSRNYLNETLIGVSSPSLSVAEAGYTGLILVPGGVISTSLSAEKGTTLLGADTRNTLPGADPQYTKGKVSLSYVQQFLLSEDTYLFSSHLAGQYTQDHLPGVEWLTLSDNSTIRGFHDGSLSADKGWYWQNTLSRRFVRQGITVTPRAGADYGRVMAQTGQAGWQSAAGIAAGVNVSYGGAQLDAQISRARTSAAALPSQDTLFSLRLGYQF</sequence>
<evidence type="ECO:0000259" key="6">
    <source>
        <dbReference type="Pfam" id="PF08479"/>
    </source>
</evidence>
<dbReference type="InterPro" id="IPR035251">
    <property type="entry name" value="ShlB_POTRA"/>
</dbReference>
<dbReference type="EMBL" id="NRQY01000003">
    <property type="protein sequence ID" value="RUT64185.1"/>
    <property type="molecule type" value="Genomic_DNA"/>
</dbReference>
<evidence type="ECO:0000256" key="1">
    <source>
        <dbReference type="ARBA" id="ARBA00022452"/>
    </source>
</evidence>
<dbReference type="GO" id="GO:0008320">
    <property type="term" value="F:protein transmembrane transporter activity"/>
    <property type="evidence" value="ECO:0007669"/>
    <property type="project" value="TreeGrafter"/>
</dbReference>
<name>A0A433ZPX8_MORMO</name>
<evidence type="ECO:0000256" key="4">
    <source>
        <dbReference type="SAM" id="SignalP"/>
    </source>
</evidence>
<evidence type="ECO:0000313" key="9">
    <source>
        <dbReference type="Proteomes" id="UP000286908"/>
    </source>
</evidence>
<accession>A0A433ZPX8</accession>
<dbReference type="Pfam" id="PF17287">
    <property type="entry name" value="POTRA_3"/>
    <property type="match status" value="1"/>
</dbReference>
<feature type="domain" description="Haemolysin activator HlyB C-terminal" evidence="5">
    <location>
        <begin position="215"/>
        <end position="525"/>
    </location>
</feature>
<dbReference type="PANTHER" id="PTHR34597">
    <property type="entry name" value="SLR1661 PROTEIN"/>
    <property type="match status" value="1"/>
</dbReference>
<dbReference type="PANTHER" id="PTHR34597:SF3">
    <property type="entry name" value="OUTER MEMBRANE TRANSPORTER CDIB"/>
    <property type="match status" value="1"/>
</dbReference>
<organism evidence="8 9">
    <name type="scientific">Morganella morganii</name>
    <name type="common">Proteus morganii</name>
    <dbReference type="NCBI Taxonomy" id="582"/>
    <lineage>
        <taxon>Bacteria</taxon>
        <taxon>Pseudomonadati</taxon>
        <taxon>Pseudomonadota</taxon>
        <taxon>Gammaproteobacteria</taxon>
        <taxon>Enterobacterales</taxon>
        <taxon>Morganellaceae</taxon>
        <taxon>Morganella</taxon>
    </lineage>
</organism>
<dbReference type="GO" id="GO:0046819">
    <property type="term" value="P:protein secretion by the type V secretion system"/>
    <property type="evidence" value="ECO:0007669"/>
    <property type="project" value="TreeGrafter"/>
</dbReference>
<comment type="caution">
    <text evidence="8">The sequence shown here is derived from an EMBL/GenBank/DDBJ whole genome shotgun (WGS) entry which is preliminary data.</text>
</comment>
<evidence type="ECO:0000256" key="3">
    <source>
        <dbReference type="ARBA" id="ARBA00023237"/>
    </source>
</evidence>
<dbReference type="Proteomes" id="UP000286908">
    <property type="component" value="Unassembled WGS sequence"/>
</dbReference>
<feature type="signal peptide" evidence="4">
    <location>
        <begin position="1"/>
        <end position="24"/>
    </location>
</feature>
<keyword evidence="1" id="KW-1134">Transmembrane beta strand</keyword>